<reference evidence="3" key="1">
    <citation type="submission" date="2010-08" db="EMBL/GenBank/DDBJ databases">
        <authorList>
            <consortium name="Caenorhabditis japonica Sequencing Consortium"/>
            <person name="Wilson R.K."/>
        </authorList>
    </citation>
    <scope>NUCLEOTIDE SEQUENCE [LARGE SCALE GENOMIC DNA]</scope>
    <source>
        <strain evidence="3">DF5081</strain>
    </source>
</reference>
<feature type="region of interest" description="Disordered" evidence="1">
    <location>
        <begin position="106"/>
        <end position="132"/>
    </location>
</feature>
<protein>
    <submittedName>
        <fullName evidence="2">Uncharacterized protein</fullName>
    </submittedName>
</protein>
<sequence length="132" mass="14807">MLKAKKNADLPTGSFLLPLHLSFLPREDDGNLDVGEEKETRMCWRRVPHPRPPDIIARFDSFSLFILLLLSSHGRLGDANDDDDDTLRDYGTVHTATSAGKLACEREKREANNSRDTTAVSFNPDRGGRIIE</sequence>
<dbReference type="Proteomes" id="UP000005237">
    <property type="component" value="Unassembled WGS sequence"/>
</dbReference>
<name>A0A8R1IF84_CAEJA</name>
<reference evidence="2" key="2">
    <citation type="submission" date="2022-06" db="UniProtKB">
        <authorList>
            <consortium name="EnsemblMetazoa"/>
        </authorList>
    </citation>
    <scope>IDENTIFICATION</scope>
    <source>
        <strain evidence="2">DF5081</strain>
    </source>
</reference>
<evidence type="ECO:0000256" key="1">
    <source>
        <dbReference type="SAM" id="MobiDB-lite"/>
    </source>
</evidence>
<evidence type="ECO:0000313" key="2">
    <source>
        <dbReference type="EnsemblMetazoa" id="CJA31063.1"/>
    </source>
</evidence>
<dbReference type="EnsemblMetazoa" id="CJA31063.1">
    <property type="protein sequence ID" value="CJA31063.1"/>
    <property type="gene ID" value="WBGene00206910"/>
</dbReference>
<keyword evidence="3" id="KW-1185">Reference proteome</keyword>
<dbReference type="AlphaFoldDB" id="A0A8R1IF84"/>
<proteinExistence type="predicted"/>
<organism evidence="2 3">
    <name type="scientific">Caenorhabditis japonica</name>
    <dbReference type="NCBI Taxonomy" id="281687"/>
    <lineage>
        <taxon>Eukaryota</taxon>
        <taxon>Metazoa</taxon>
        <taxon>Ecdysozoa</taxon>
        <taxon>Nematoda</taxon>
        <taxon>Chromadorea</taxon>
        <taxon>Rhabditida</taxon>
        <taxon>Rhabditina</taxon>
        <taxon>Rhabditomorpha</taxon>
        <taxon>Rhabditoidea</taxon>
        <taxon>Rhabditidae</taxon>
        <taxon>Peloderinae</taxon>
        <taxon>Caenorhabditis</taxon>
    </lineage>
</organism>
<accession>A0A8R1IF84</accession>
<evidence type="ECO:0000313" key="3">
    <source>
        <dbReference type="Proteomes" id="UP000005237"/>
    </source>
</evidence>